<dbReference type="PANTHER" id="PTHR33751:SF9">
    <property type="entry name" value="CYTOCHROME C4"/>
    <property type="match status" value="1"/>
</dbReference>
<proteinExistence type="predicted"/>
<keyword evidence="1" id="KW-0813">Transport</keyword>
<keyword evidence="7" id="KW-0732">Signal</keyword>
<evidence type="ECO:0000313" key="10">
    <source>
        <dbReference type="Proteomes" id="UP001596055"/>
    </source>
</evidence>
<evidence type="ECO:0000256" key="3">
    <source>
        <dbReference type="ARBA" id="ARBA00022723"/>
    </source>
</evidence>
<dbReference type="RefSeq" id="WP_248155921.1">
    <property type="nucleotide sequence ID" value="NZ_JAKZAJ010000002.1"/>
</dbReference>
<evidence type="ECO:0000256" key="5">
    <source>
        <dbReference type="ARBA" id="ARBA00023004"/>
    </source>
</evidence>
<feature type="signal peptide" evidence="7">
    <location>
        <begin position="1"/>
        <end position="24"/>
    </location>
</feature>
<keyword evidence="10" id="KW-1185">Reference proteome</keyword>
<dbReference type="PROSITE" id="PS51007">
    <property type="entry name" value="CYTC"/>
    <property type="match status" value="1"/>
</dbReference>
<evidence type="ECO:0000259" key="8">
    <source>
        <dbReference type="PROSITE" id="PS51007"/>
    </source>
</evidence>
<reference evidence="10" key="1">
    <citation type="journal article" date="2019" name="Int. J. Syst. Evol. Microbiol.">
        <title>The Global Catalogue of Microorganisms (GCM) 10K type strain sequencing project: providing services to taxonomists for standard genome sequencing and annotation.</title>
        <authorList>
            <consortium name="The Broad Institute Genomics Platform"/>
            <consortium name="The Broad Institute Genome Sequencing Center for Infectious Disease"/>
            <person name="Wu L."/>
            <person name="Ma J."/>
        </authorList>
    </citation>
    <scope>NUCLEOTIDE SEQUENCE [LARGE SCALE GENOMIC DNA]</scope>
    <source>
        <strain evidence="10">CGMCC 4.1799</strain>
    </source>
</reference>
<protein>
    <submittedName>
        <fullName evidence="9">C-type cytochrome</fullName>
    </submittedName>
</protein>
<keyword evidence="5 6" id="KW-0408">Iron</keyword>
<evidence type="ECO:0000256" key="4">
    <source>
        <dbReference type="ARBA" id="ARBA00022982"/>
    </source>
</evidence>
<sequence>MKLKHFAVAGLVAAVVALPTAASAADMAAGKAKATSVCAACHGQNGVAQIPTYPNLAGQNEQYLVMALKAYKNKQRTGGQAAIMQGQAAALSDEDIANVAAYFSSLPAGGK</sequence>
<evidence type="ECO:0000256" key="2">
    <source>
        <dbReference type="ARBA" id="ARBA00022617"/>
    </source>
</evidence>
<gene>
    <name evidence="9" type="ORF">ACFPQA_09525</name>
</gene>
<dbReference type="PANTHER" id="PTHR33751">
    <property type="entry name" value="CBB3-TYPE CYTOCHROME C OXIDASE SUBUNIT FIXP"/>
    <property type="match status" value="1"/>
</dbReference>
<accession>A0ABW0RKI6</accession>
<dbReference type="Pfam" id="PF00034">
    <property type="entry name" value="Cytochrom_C"/>
    <property type="match status" value="1"/>
</dbReference>
<dbReference type="Proteomes" id="UP001596055">
    <property type="component" value="Unassembled WGS sequence"/>
</dbReference>
<comment type="caution">
    <text evidence="9">The sequence shown here is derived from an EMBL/GenBank/DDBJ whole genome shotgun (WGS) entry which is preliminary data.</text>
</comment>
<dbReference type="SUPFAM" id="SSF46626">
    <property type="entry name" value="Cytochrome c"/>
    <property type="match status" value="1"/>
</dbReference>
<evidence type="ECO:0000256" key="7">
    <source>
        <dbReference type="SAM" id="SignalP"/>
    </source>
</evidence>
<organism evidence="9 10">
    <name type="scientific">Marinobacter koreensis</name>
    <dbReference type="NCBI Taxonomy" id="335974"/>
    <lineage>
        <taxon>Bacteria</taxon>
        <taxon>Pseudomonadati</taxon>
        <taxon>Pseudomonadota</taxon>
        <taxon>Gammaproteobacteria</taxon>
        <taxon>Pseudomonadales</taxon>
        <taxon>Marinobacteraceae</taxon>
        <taxon>Marinobacter</taxon>
    </lineage>
</organism>
<evidence type="ECO:0000313" key="9">
    <source>
        <dbReference type="EMBL" id="MFC5545292.1"/>
    </source>
</evidence>
<dbReference type="EMBL" id="JBHSNL010000001">
    <property type="protein sequence ID" value="MFC5545292.1"/>
    <property type="molecule type" value="Genomic_DNA"/>
</dbReference>
<keyword evidence="3 6" id="KW-0479">Metal-binding</keyword>
<evidence type="ECO:0000256" key="1">
    <source>
        <dbReference type="ARBA" id="ARBA00022448"/>
    </source>
</evidence>
<feature type="chain" id="PRO_5046203982" evidence="7">
    <location>
        <begin position="25"/>
        <end position="111"/>
    </location>
</feature>
<keyword evidence="4" id="KW-0249">Electron transport</keyword>
<dbReference type="PRINTS" id="PR00605">
    <property type="entry name" value="CYTCHROMECIC"/>
</dbReference>
<dbReference type="InterPro" id="IPR036909">
    <property type="entry name" value="Cyt_c-like_dom_sf"/>
</dbReference>
<dbReference type="InterPro" id="IPR009056">
    <property type="entry name" value="Cyt_c-like_dom"/>
</dbReference>
<evidence type="ECO:0000256" key="6">
    <source>
        <dbReference type="PROSITE-ProRule" id="PRU00433"/>
    </source>
</evidence>
<name>A0ABW0RKI6_9GAMM</name>
<dbReference type="Gene3D" id="1.10.760.10">
    <property type="entry name" value="Cytochrome c-like domain"/>
    <property type="match status" value="1"/>
</dbReference>
<feature type="domain" description="Cytochrome c" evidence="8">
    <location>
        <begin position="25"/>
        <end position="107"/>
    </location>
</feature>
<dbReference type="InterPro" id="IPR050597">
    <property type="entry name" value="Cytochrome_c_Oxidase_Subunit"/>
</dbReference>
<dbReference type="InterPro" id="IPR008168">
    <property type="entry name" value="Cyt_C_IC"/>
</dbReference>
<keyword evidence="2 6" id="KW-0349">Heme</keyword>